<comment type="subcellular location">
    <subcellularLocation>
        <location evidence="1">Cell membrane</location>
        <topology evidence="1">Multi-pass membrane protein</topology>
    </subcellularLocation>
</comment>
<organism evidence="10 11">
    <name type="scientific">Candidatus Roizmanbacteria bacterium RIFCSPHIGHO2_12_FULL_41_11</name>
    <dbReference type="NCBI Taxonomy" id="1802052"/>
    <lineage>
        <taxon>Bacteria</taxon>
        <taxon>Candidatus Roizmaniibacteriota</taxon>
    </lineage>
</organism>
<evidence type="ECO:0000259" key="9">
    <source>
        <dbReference type="Pfam" id="PF06750"/>
    </source>
</evidence>
<dbReference type="Pfam" id="PF06750">
    <property type="entry name" value="A24_N_bact"/>
    <property type="match status" value="1"/>
</dbReference>
<dbReference type="GO" id="GO:0005886">
    <property type="term" value="C:plasma membrane"/>
    <property type="evidence" value="ECO:0007669"/>
    <property type="project" value="UniProtKB-SubCell"/>
</dbReference>
<feature type="transmembrane region" description="Helical" evidence="7">
    <location>
        <begin position="71"/>
        <end position="95"/>
    </location>
</feature>
<evidence type="ECO:0000313" key="11">
    <source>
        <dbReference type="Proteomes" id="UP000176803"/>
    </source>
</evidence>
<dbReference type="InterPro" id="IPR000045">
    <property type="entry name" value="Prepilin_IV_endopep_pep"/>
</dbReference>
<dbReference type="Proteomes" id="UP000176803">
    <property type="component" value="Unassembled WGS sequence"/>
</dbReference>
<dbReference type="EMBL" id="MGAC01000044">
    <property type="protein sequence ID" value="OGK37324.1"/>
    <property type="molecule type" value="Genomic_DNA"/>
</dbReference>
<feature type="domain" description="Prepilin peptidase A24 N-terminal" evidence="9">
    <location>
        <begin position="9"/>
        <end position="89"/>
    </location>
</feature>
<evidence type="ECO:0000256" key="3">
    <source>
        <dbReference type="ARBA" id="ARBA00022475"/>
    </source>
</evidence>
<evidence type="ECO:0000313" key="10">
    <source>
        <dbReference type="EMBL" id="OGK37324.1"/>
    </source>
</evidence>
<evidence type="ECO:0000256" key="2">
    <source>
        <dbReference type="ARBA" id="ARBA00005801"/>
    </source>
</evidence>
<dbReference type="GO" id="GO:0006465">
    <property type="term" value="P:signal peptide processing"/>
    <property type="evidence" value="ECO:0007669"/>
    <property type="project" value="TreeGrafter"/>
</dbReference>
<evidence type="ECO:0008006" key="12">
    <source>
        <dbReference type="Google" id="ProtNLM"/>
    </source>
</evidence>
<dbReference type="Pfam" id="PF01478">
    <property type="entry name" value="Peptidase_A24"/>
    <property type="match status" value="1"/>
</dbReference>
<name>A0A1F7I1T8_9BACT</name>
<dbReference type="GO" id="GO:0004190">
    <property type="term" value="F:aspartic-type endopeptidase activity"/>
    <property type="evidence" value="ECO:0007669"/>
    <property type="project" value="InterPro"/>
</dbReference>
<sequence length="260" mass="29210">MLILFYLFILGLFLGSFFNVLSDRLPQEQSILGRSHCDFCKKNLTVLDLIPVYSFLSLKGRCRYCHKKLSYFYPLVEILTGCLFVIAWITTPIVIPTAVNLLAARIITIGLFSVLLTIFMADVKYHLIPDSLQFVFLVLALCYHLVQAASWLMLGSFIVSGILVMLPILILYLITRGRGMGFGDVKLAFVIGFLLGTIPGWIALYIGFIAGSVVGVALLITKKKKLKSQIAFGPFLIIGIVLSVFYQTEIIRVWQSFFIY</sequence>
<evidence type="ECO:0000256" key="7">
    <source>
        <dbReference type="SAM" id="Phobius"/>
    </source>
</evidence>
<dbReference type="PANTHER" id="PTHR30487">
    <property type="entry name" value="TYPE 4 PREPILIN-LIKE PROTEINS LEADER PEPTIDE-PROCESSING ENZYME"/>
    <property type="match status" value="1"/>
</dbReference>
<feature type="transmembrane region" description="Helical" evidence="7">
    <location>
        <begin position="187"/>
        <end position="220"/>
    </location>
</feature>
<reference evidence="10 11" key="1">
    <citation type="journal article" date="2016" name="Nat. Commun.">
        <title>Thousands of microbial genomes shed light on interconnected biogeochemical processes in an aquifer system.</title>
        <authorList>
            <person name="Anantharaman K."/>
            <person name="Brown C.T."/>
            <person name="Hug L.A."/>
            <person name="Sharon I."/>
            <person name="Castelle C.J."/>
            <person name="Probst A.J."/>
            <person name="Thomas B.C."/>
            <person name="Singh A."/>
            <person name="Wilkins M.J."/>
            <person name="Karaoz U."/>
            <person name="Brodie E.L."/>
            <person name="Williams K.H."/>
            <person name="Hubbard S.S."/>
            <person name="Banfield J.F."/>
        </authorList>
    </citation>
    <scope>NUCLEOTIDE SEQUENCE [LARGE SCALE GENOMIC DNA]</scope>
</reference>
<dbReference type="AlphaFoldDB" id="A0A1F7I1T8"/>
<evidence type="ECO:0000256" key="6">
    <source>
        <dbReference type="ARBA" id="ARBA00023136"/>
    </source>
</evidence>
<accession>A0A1F7I1T8</accession>
<keyword evidence="4 7" id="KW-0812">Transmembrane</keyword>
<feature type="transmembrane region" description="Helical" evidence="7">
    <location>
        <begin position="232"/>
        <end position="254"/>
    </location>
</feature>
<proteinExistence type="inferred from homology"/>
<gene>
    <name evidence="10" type="ORF">A3F03_04385</name>
</gene>
<keyword evidence="5 7" id="KW-1133">Transmembrane helix</keyword>
<feature type="domain" description="Prepilin type IV endopeptidase peptidase" evidence="8">
    <location>
        <begin position="111"/>
        <end position="215"/>
    </location>
</feature>
<comment type="caution">
    <text evidence="10">The sequence shown here is derived from an EMBL/GenBank/DDBJ whole genome shotgun (WGS) entry which is preliminary data.</text>
</comment>
<dbReference type="InterPro" id="IPR010627">
    <property type="entry name" value="Prepilin_pept_A24_N"/>
</dbReference>
<evidence type="ECO:0000256" key="5">
    <source>
        <dbReference type="ARBA" id="ARBA00022989"/>
    </source>
</evidence>
<evidence type="ECO:0000256" key="4">
    <source>
        <dbReference type="ARBA" id="ARBA00022692"/>
    </source>
</evidence>
<evidence type="ECO:0000259" key="8">
    <source>
        <dbReference type="Pfam" id="PF01478"/>
    </source>
</evidence>
<keyword evidence="3" id="KW-1003">Cell membrane</keyword>
<evidence type="ECO:0000256" key="1">
    <source>
        <dbReference type="ARBA" id="ARBA00004651"/>
    </source>
</evidence>
<feature type="transmembrane region" description="Helical" evidence="7">
    <location>
        <begin position="127"/>
        <end position="146"/>
    </location>
</feature>
<dbReference type="Gene3D" id="1.20.120.1220">
    <property type="match status" value="1"/>
</dbReference>
<keyword evidence="6 7" id="KW-0472">Membrane</keyword>
<comment type="similarity">
    <text evidence="2">Belongs to the peptidase A24 family.</text>
</comment>
<protein>
    <recommendedName>
        <fullName evidence="12">Prepilin peptidase</fullName>
    </recommendedName>
</protein>
<feature type="transmembrane region" description="Helical" evidence="7">
    <location>
        <begin position="102"/>
        <end position="121"/>
    </location>
</feature>
<dbReference type="PANTHER" id="PTHR30487:SF0">
    <property type="entry name" value="PREPILIN LEADER PEPTIDASE_N-METHYLTRANSFERASE-RELATED"/>
    <property type="match status" value="1"/>
</dbReference>
<dbReference type="InterPro" id="IPR050882">
    <property type="entry name" value="Prepilin_peptidase/N-MTase"/>
</dbReference>
<feature type="transmembrane region" description="Helical" evidence="7">
    <location>
        <begin position="153"/>
        <end position="175"/>
    </location>
</feature>